<dbReference type="Gene3D" id="3.30.40.10">
    <property type="entry name" value="Zinc/RING finger domain, C3HC4 (zinc finger)"/>
    <property type="match status" value="1"/>
</dbReference>
<protein>
    <submittedName>
        <fullName evidence="2">Uncharacterized protein (DUF983 family)</fullName>
    </submittedName>
</protein>
<evidence type="ECO:0000313" key="3">
    <source>
        <dbReference type="Proteomes" id="UP000779507"/>
    </source>
</evidence>
<reference evidence="2 3" key="1">
    <citation type="submission" date="2020-05" db="EMBL/GenBank/DDBJ databases">
        <title>Genomic Encyclopedia of Type Strains, Phase IV (KMG-V): Genome sequencing to study the core and pangenomes of soil and plant-associated prokaryotes.</title>
        <authorList>
            <person name="Whitman W."/>
        </authorList>
    </citation>
    <scope>NUCLEOTIDE SEQUENCE [LARGE SCALE GENOMIC DNA]</scope>
    <source>
        <strain evidence="2 3">9A</strain>
    </source>
</reference>
<dbReference type="InterPro" id="IPR013083">
    <property type="entry name" value="Znf_RING/FYVE/PHD"/>
</dbReference>
<dbReference type="SUPFAM" id="SSF57850">
    <property type="entry name" value="RING/U-box"/>
    <property type="match status" value="1"/>
</dbReference>
<gene>
    <name evidence="2" type="ORF">HNP98_003225</name>
</gene>
<dbReference type="Proteomes" id="UP000779507">
    <property type="component" value="Unassembled WGS sequence"/>
</dbReference>
<dbReference type="RefSeq" id="WP_173811155.1">
    <property type="nucleotide sequence ID" value="NZ_JABSNP010000016.1"/>
</dbReference>
<sequence>MSDICQHLAHITHIIPDTKHVCPECVALGDAWVHLRTCQECGHVGCCDDSKNKHATKHFHAVGHPVIASAQSGERWLWCYVDEQMVEY</sequence>
<organism evidence="2 3">
    <name type="scientific">Hymenobacter caeli</name>
    <dbReference type="NCBI Taxonomy" id="2735894"/>
    <lineage>
        <taxon>Bacteria</taxon>
        <taxon>Pseudomonadati</taxon>
        <taxon>Bacteroidota</taxon>
        <taxon>Cytophagia</taxon>
        <taxon>Cytophagales</taxon>
        <taxon>Hymenobacteraceae</taxon>
        <taxon>Hymenobacter</taxon>
    </lineage>
</organism>
<accession>A0ABX2FTD5</accession>
<dbReference type="PROSITE" id="PS50271">
    <property type="entry name" value="ZF_UBP"/>
    <property type="match status" value="1"/>
</dbReference>
<evidence type="ECO:0000259" key="1">
    <source>
        <dbReference type="PROSITE" id="PS50271"/>
    </source>
</evidence>
<keyword evidence="3" id="KW-1185">Reference proteome</keyword>
<name>A0ABX2FTD5_9BACT</name>
<dbReference type="EMBL" id="JABSNP010000016">
    <property type="protein sequence ID" value="NRT20384.1"/>
    <property type="molecule type" value="Genomic_DNA"/>
</dbReference>
<dbReference type="Pfam" id="PF02148">
    <property type="entry name" value="zf-UBP"/>
    <property type="match status" value="1"/>
</dbReference>
<comment type="caution">
    <text evidence="2">The sequence shown here is derived from an EMBL/GenBank/DDBJ whole genome shotgun (WGS) entry which is preliminary data.</text>
</comment>
<proteinExistence type="predicted"/>
<evidence type="ECO:0000313" key="2">
    <source>
        <dbReference type="EMBL" id="NRT20384.1"/>
    </source>
</evidence>
<dbReference type="InterPro" id="IPR001607">
    <property type="entry name" value="Znf_UBP"/>
</dbReference>
<feature type="domain" description="UBP-type" evidence="1">
    <location>
        <begin position="3"/>
        <end position="88"/>
    </location>
</feature>